<evidence type="ECO:0000256" key="1">
    <source>
        <dbReference type="ARBA" id="ARBA00022612"/>
    </source>
</evidence>
<dbReference type="Gene3D" id="1.20.1170.10">
    <property type="match status" value="1"/>
</dbReference>
<keyword evidence="2" id="KW-0812">Transmembrane</keyword>
<dbReference type="PANTHER" id="PTHR37813:SF1">
    <property type="entry name" value="FELS-2 PROPHAGE PROTEIN"/>
    <property type="match status" value="1"/>
</dbReference>
<feature type="transmembrane region" description="Helical" evidence="2">
    <location>
        <begin position="502"/>
        <end position="526"/>
    </location>
</feature>
<dbReference type="Proteomes" id="UP000290273">
    <property type="component" value="Unassembled WGS sequence"/>
</dbReference>
<evidence type="ECO:0000313" key="4">
    <source>
        <dbReference type="EMBL" id="RXI56954.1"/>
    </source>
</evidence>
<proteinExistence type="predicted"/>
<protein>
    <submittedName>
        <fullName evidence="4">Phage tail tape measure protein</fullName>
    </submittedName>
</protein>
<name>A0ABY0EQ64_CLOTA</name>
<evidence type="ECO:0000259" key="3">
    <source>
        <dbReference type="Pfam" id="PF10145"/>
    </source>
</evidence>
<dbReference type="Pfam" id="PF10145">
    <property type="entry name" value="PhageMin_Tail"/>
    <property type="match status" value="1"/>
</dbReference>
<keyword evidence="1" id="KW-1188">Viral release from host cell</keyword>
<dbReference type="PANTHER" id="PTHR37813">
    <property type="entry name" value="FELS-2 PROPHAGE PROTEIN"/>
    <property type="match status" value="1"/>
</dbReference>
<sequence length="720" mass="77321">MRKVGKSTENIGKNLMAHVTAPLAGIGLMSLRASNKFTDAIAKVSTIADTTKVPIELLRKDIIKLSNDTGIASAEIADNVYDAISAGQKTGDAVNFVRKSTTLAKAGFAEAGQSLDVLTTIMNAYKMKSEDVTKVSDMLITTQNEGKVTVGELSSVMGKVIPTAVATNTGLNQITAGYALMTKNGIKAAETTTYMNSMLNELSKTGSVADKALRKMSGKSFGQLMKEGKNVSDVLNILDNYAIKNKLSLKDMFGSAEAGKAALVLATGAGKDFNDMLKKMDNSANATKNAYDKLQTPIEKFRKILNKAHNSLLGVGGALTPAMEALGNIIETITDKISKLTPEQQKMIVKFGLIAASVGPVIFVIGKITTGISKTITGINKLSSSIKKAGGLLKYFTSPGHLVVIILAAIAVTALLVYKNWDKLSKIFKKVGKELSKFTGIGKKEIKKIEEIFKRLSKNIGKHFAKAFNNMKKLLPKLKGLFKSISDLFNLLKPIIMPIIKLLAVVFVAKIAFAFTKISIIISAVINTISGIIEGLIGIFKGIIDFVVGVFTGDWNKAWDGVERIFSGVVGIFKSIWHGVIDFFSAPVQAVIDILDSIFHDKVAKVKNAWDGIKEWMKHPIQGTISLIKNGDLSGIKGKNALGTPYWGGGLSVVGEHGPEIVEMPSGSKVHDNKDSRRMVGNGGSVTITFGDVHVRNESDIDAIANKIVQKLKIQSLNMA</sequence>
<feature type="transmembrane region" description="Helical" evidence="2">
    <location>
        <begin position="347"/>
        <end position="365"/>
    </location>
</feature>
<dbReference type="NCBIfam" id="TIGR01760">
    <property type="entry name" value="tape_meas_TP901"/>
    <property type="match status" value="1"/>
</dbReference>
<accession>A0ABY0EQ64</accession>
<dbReference type="InterPro" id="IPR010090">
    <property type="entry name" value="Phage_tape_meas"/>
</dbReference>
<keyword evidence="2" id="KW-1133">Transmembrane helix</keyword>
<gene>
    <name evidence="4" type="ORF">DP131_06435</name>
</gene>
<dbReference type="EMBL" id="QMAU01000027">
    <property type="protein sequence ID" value="RXI56954.1"/>
    <property type="molecule type" value="Genomic_DNA"/>
</dbReference>
<evidence type="ECO:0000256" key="2">
    <source>
        <dbReference type="SAM" id="Phobius"/>
    </source>
</evidence>
<keyword evidence="2" id="KW-0472">Membrane</keyword>
<feature type="domain" description="Phage tail tape measure protein" evidence="3">
    <location>
        <begin position="59"/>
        <end position="240"/>
    </location>
</feature>
<feature type="transmembrane region" description="Helical" evidence="2">
    <location>
        <begin position="400"/>
        <end position="418"/>
    </location>
</feature>
<reference evidence="4 5" key="1">
    <citation type="submission" date="2018-06" db="EMBL/GenBank/DDBJ databases">
        <title>Genome conservation of Clostridium tetani.</title>
        <authorList>
            <person name="Bruggemann H."/>
            <person name="Popoff M.R."/>
        </authorList>
    </citation>
    <scope>NUCLEOTIDE SEQUENCE [LARGE SCALE GENOMIC DNA]</scope>
    <source>
        <strain evidence="4 5">63.05</strain>
    </source>
</reference>
<evidence type="ECO:0000313" key="5">
    <source>
        <dbReference type="Proteomes" id="UP000290273"/>
    </source>
</evidence>
<comment type="caution">
    <text evidence="4">The sequence shown here is derived from an EMBL/GenBank/DDBJ whole genome shotgun (WGS) entry which is preliminary data.</text>
</comment>
<organism evidence="4 5">
    <name type="scientific">Clostridium tetani</name>
    <dbReference type="NCBI Taxonomy" id="1513"/>
    <lineage>
        <taxon>Bacteria</taxon>
        <taxon>Bacillati</taxon>
        <taxon>Bacillota</taxon>
        <taxon>Clostridia</taxon>
        <taxon>Eubacteriales</taxon>
        <taxon>Clostridiaceae</taxon>
        <taxon>Clostridium</taxon>
    </lineage>
</organism>